<dbReference type="EMBL" id="PCVN01000061">
    <property type="protein sequence ID" value="PIQ74371.1"/>
    <property type="molecule type" value="Genomic_DNA"/>
</dbReference>
<reference evidence="1 2" key="1">
    <citation type="submission" date="2017-09" db="EMBL/GenBank/DDBJ databases">
        <title>Depth-based differentiation of microbial function through sediment-hosted aquifers and enrichment of novel symbionts in the deep terrestrial subsurface.</title>
        <authorList>
            <person name="Probst A.J."/>
            <person name="Ladd B."/>
            <person name="Jarett J.K."/>
            <person name="Geller-Mcgrath D.E."/>
            <person name="Sieber C.M."/>
            <person name="Emerson J.B."/>
            <person name="Anantharaman K."/>
            <person name="Thomas B.C."/>
            <person name="Malmstrom R."/>
            <person name="Stieglmeier M."/>
            <person name="Klingl A."/>
            <person name="Woyke T."/>
            <person name="Ryan C.M."/>
            <person name="Banfield J.F."/>
        </authorList>
    </citation>
    <scope>NUCLEOTIDE SEQUENCE [LARGE SCALE GENOMIC DNA]</scope>
    <source>
        <strain evidence="1">CG11_big_fil_rev_8_21_14_0_20_44_10</strain>
    </source>
</reference>
<organism evidence="1 2">
    <name type="scientific">Candidatus Portnoybacteria bacterium CG11_big_fil_rev_8_21_14_0_20_44_10</name>
    <dbReference type="NCBI Taxonomy" id="1974818"/>
    <lineage>
        <taxon>Bacteria</taxon>
        <taxon>Candidatus Portnoyibacteriota</taxon>
    </lineage>
</organism>
<accession>A0A2H0KQD0</accession>
<evidence type="ECO:0000313" key="2">
    <source>
        <dbReference type="Proteomes" id="UP000231550"/>
    </source>
</evidence>
<protein>
    <submittedName>
        <fullName evidence="1">Uncharacterized protein</fullName>
    </submittedName>
</protein>
<dbReference type="AlphaFoldDB" id="A0A2H0KQD0"/>
<dbReference type="Proteomes" id="UP000231550">
    <property type="component" value="Unassembled WGS sequence"/>
</dbReference>
<proteinExistence type="predicted"/>
<name>A0A2H0KQD0_9BACT</name>
<comment type="caution">
    <text evidence="1">The sequence shown here is derived from an EMBL/GenBank/DDBJ whole genome shotgun (WGS) entry which is preliminary data.</text>
</comment>
<gene>
    <name evidence="1" type="ORF">COV85_02500</name>
</gene>
<sequence length="63" mass="6898">MTGWSCPRVHIDGTVRHLDVGSSHPGGGAPSKGMAVRHLKWYVSWVQTVNQNLLLLNKFGGSR</sequence>
<evidence type="ECO:0000313" key="1">
    <source>
        <dbReference type="EMBL" id="PIQ74371.1"/>
    </source>
</evidence>